<dbReference type="Gene3D" id="3.40.50.300">
    <property type="entry name" value="P-loop containing nucleotide triphosphate hydrolases"/>
    <property type="match status" value="4"/>
</dbReference>
<dbReference type="InterPro" id="IPR036388">
    <property type="entry name" value="WH-like_DNA-bd_sf"/>
</dbReference>
<dbReference type="Proteomes" id="UP000319257">
    <property type="component" value="Unassembled WGS sequence"/>
</dbReference>
<name>A0A507AVL9_9PEZI</name>
<dbReference type="InterPro" id="IPR014001">
    <property type="entry name" value="Helicase_ATP-bd"/>
</dbReference>
<dbReference type="FunCoup" id="A0A507AVL9">
    <property type="interactions" value="604"/>
</dbReference>
<dbReference type="FunFam" id="1.10.3380.10:FF:000002">
    <property type="entry name" value="Activating signal cointegrator 1 complex subunit 3"/>
    <property type="match status" value="1"/>
</dbReference>
<feature type="domain" description="Helicase C-terminal" evidence="8">
    <location>
        <begin position="517"/>
        <end position="736"/>
    </location>
</feature>
<dbReference type="FunFam" id="2.60.40.150:FF:000004">
    <property type="entry name" value="RNA helicase, activating signal cointegrator 1"/>
    <property type="match status" value="1"/>
</dbReference>
<dbReference type="SUPFAM" id="SSF81296">
    <property type="entry name" value="E set domains"/>
    <property type="match status" value="1"/>
</dbReference>
<evidence type="ECO:0000259" key="7">
    <source>
        <dbReference type="PROSITE" id="PS51192"/>
    </source>
</evidence>
<dbReference type="InterPro" id="IPR057842">
    <property type="entry name" value="WH_MER3"/>
</dbReference>
<dbReference type="FunFam" id="1.10.10.10:FF:000012">
    <property type="entry name" value="U5 small nuclear ribonucleoprotein helicase"/>
    <property type="match status" value="1"/>
</dbReference>
<feature type="compositionally biased region" description="Acidic residues" evidence="6">
    <location>
        <begin position="39"/>
        <end position="48"/>
    </location>
</feature>
<dbReference type="FunFam" id="3.40.50.300:FF:000198">
    <property type="entry name" value="Activating signal cointegrator 1 complex subunit"/>
    <property type="match status" value="1"/>
</dbReference>
<dbReference type="GO" id="GO:0005524">
    <property type="term" value="F:ATP binding"/>
    <property type="evidence" value="ECO:0007669"/>
    <property type="project" value="UniProtKB-KW"/>
</dbReference>
<dbReference type="InterPro" id="IPR001650">
    <property type="entry name" value="Helicase_C-like"/>
</dbReference>
<dbReference type="GO" id="GO:0032991">
    <property type="term" value="C:protein-containing complex"/>
    <property type="evidence" value="ECO:0007669"/>
    <property type="project" value="UniProtKB-ARBA"/>
</dbReference>
<dbReference type="Gene3D" id="1.10.3380.10">
    <property type="entry name" value="Sec63 N-terminal domain-like domain"/>
    <property type="match status" value="2"/>
</dbReference>
<dbReference type="PANTHER" id="PTHR47961:SF13">
    <property type="entry name" value="ACTIVATING SIGNAL COINTEGRATOR 1 COMPLEX SUBUNIT 3"/>
    <property type="match status" value="1"/>
</dbReference>
<dbReference type="EMBL" id="SKBQ01000057">
    <property type="protein sequence ID" value="TPX10534.1"/>
    <property type="molecule type" value="Genomic_DNA"/>
</dbReference>
<dbReference type="SUPFAM" id="SSF46785">
    <property type="entry name" value="Winged helix' DNA-binding domain"/>
    <property type="match status" value="1"/>
</dbReference>
<feature type="compositionally biased region" description="Low complexity" evidence="6">
    <location>
        <begin position="2037"/>
        <end position="2049"/>
    </location>
</feature>
<dbReference type="OrthoDB" id="5575at2759"/>
<dbReference type="InterPro" id="IPR011545">
    <property type="entry name" value="DEAD/DEAH_box_helicase_dom"/>
</dbReference>
<dbReference type="FunFam" id="3.40.50.300:FF:000102">
    <property type="entry name" value="RNA helicase, activating signal cointegrator 1"/>
    <property type="match status" value="1"/>
</dbReference>
<protein>
    <recommendedName>
        <fullName evidence="11">Activating signal cointegrator 1 complex subunit 3</fullName>
    </recommendedName>
</protein>
<feature type="compositionally biased region" description="Low complexity" evidence="6">
    <location>
        <begin position="1994"/>
        <end position="2007"/>
    </location>
</feature>
<gene>
    <name evidence="9" type="ORF">E0L32_008584</name>
</gene>
<evidence type="ECO:0000313" key="10">
    <source>
        <dbReference type="Proteomes" id="UP000319257"/>
    </source>
</evidence>
<dbReference type="InParanoid" id="A0A507AVL9"/>
<dbReference type="Gene3D" id="1.10.10.10">
    <property type="entry name" value="Winged helix-like DNA-binding domain superfamily/Winged helix DNA-binding domain"/>
    <property type="match status" value="2"/>
</dbReference>
<dbReference type="InterPro" id="IPR003593">
    <property type="entry name" value="AAA+_ATPase"/>
</dbReference>
<dbReference type="Pfam" id="PF23445">
    <property type="entry name" value="WHD_SNRNP200"/>
    <property type="match status" value="2"/>
</dbReference>
<sequence>MSPTTLSAAEEQWRAQVAAMKAALAELKLPATKPAPVLDYDEDEDDDSYGYSSSGAGDGHDVWDFISDSELEELGLDSGDLMDGTDGLDEFSAYGPEWLAIKCSEVSARKDGLNPSTFQDQIVGILASSQSEDVLSSQLTDLVGFDDLDFVIELISHRDDILAGIAPQNGGQSNGPAGPRLLTRSEREEALRQQDVRHKTAALGPTRSKEPVYPHVYKAYSAGNALSFAGKKYGLPPGSERKIFEKYEEYEIPAGKAGGLLPGHSLVKISDLDGLCRRTFVGYKSLNRMQSLVYPVAYKTSENMLICAPTGAGKTDAAMLTILHTIGQYITPSPWEDPEATEFAVHIEDFKIVYVAPMKALAAEITEKLGKRLAWLGIKCREFTGDMHLTKSEIVQTQIIVTTPEKWDVVTRKGTGDTELVQKVRLLIIDEVHMLHDERGAVLESLVARTERQVESTQSLIRIVGLSATLPNYIDVADFLKVNRMAGLFYFDASFRPVPLEQHFIGVRGKAKQAKENLDTVAFEKVKEMLELDHQVMVFVHSRRDTLVTAKMLYEKAVEDVCVDLFDPSEHPKFDAAVSSMKTSKAKEIRELVNKGLGIHHAGMARSDRNLMERLFAEGVIKVLCCTATLAWGVNLPAAAVVIKGTQVYSAQDGKFIDLGILDVLQIFGRAGRPQFEDTGIGMICTTIDKLDHYLTAVTNQVPIESRFSSKLVDNLNAEISLGTVTSIPEAVQWIGYSYLYVRMRKNPMAYGIDWAEASDDPTLVQRRRQLAIQAARTLQKCQMIIFNETTEELRSKDVGRIASQYYISHTSIEIFNTMMTPYATEADILKMISMSGEFDNIQSRDSEADELTNMRRNERIVPCDIDGGIDTPQAKTNILLQAYISQAQPDDFALTNDLNYVAQQAGRICRALFMIALNRRWGHQCLVLLTLAKSIEKRVWPFQTPLHQFELPKTVLRHLDLKTSVGIEAMRDMEPAEIGSLVHNNGAGAKIAKILNNFPTITVESEIAPLNRDVLRIKLYITPDFRWNDYIHGTSESYYIWVENSETSEIYHHEFFILNRRKLHDDHEMNFTIPLADPLPNQIYVRAVSDRWLGAESVLPVSFQHLIRPDTESVYTELLNLQPLPITALKNPILEDLYSQRFDYFNPMQTQIFHTLYHTPANVLLGSPTGSGKTVAAELAMWWAFRERPGSKVVYIAPMKALVRERVKDWGARLARPMGLKLVELTGDNTPDTRTIKDADIIITTPEKWDGISRSWQTRGYVRQVSLVIIDEIHLLAGDRGPILEIIVSRMNYIATSTKNAVRLLGMSTACANATDLANWLGVKEGLFNFRHSVRPVPLELYIDGFPEVRGFCPLMQSMNRPTFLAVKNHSPDKPVIVFVPSRRQTRLTAKDLINLCGMEDNPRRFLHMEEEDLQLNLARVKDDALKEAISFGIGLHHAGLVESDRQLAEELFLNGSIQILVATSTLAWGVNLPAHLVVVKGTQFYDAKIEGYKDMDLTDVLQMLGRAGRPQFDNSGVARIFTQESKKDFYKHFLHTGFPVESSLHTVLDNHLCAEVSAETIVTKQDALDYLTWTFFFRRLHKNPSYYGLEISAEDHNSITAQQVANEFMIEMVDNSLSELAKSKCVEVFPNGDVDPTPLGKIMSYYYLSHKTIRYLAKHAKPKASFLDVLSWMCRATEYDELPVRHNEDLINAELSRNLTYTGASFGLPMWDPHVKAFLLLQAHMSRITLPITDYVGDQTSVLDQAIRIIQASVDVITEMGFLSSCLEMIKLLQCIKSARWPTEPPLSILPTLDPERVKNNTTLQKLTAMNQGQWTKLAKELHVPASQQPRFLKAISVLPNVAVSVADVTSLSLTVHLKRLNAVVEREARIYAPRFPKPQNEGWFVIVADTAGDEIVAVKRVGWSQGAGSSVAVGSRPSARAVLRLPEPEGGKARKLDVLVVSDGYVGLEYLVKGVDIPALPVVDDDVSKGKGEGKNVSGGSEAEGAGGPSGSNPSLSSSTSSLPPLQQETALLGIAKMAFPQRATFIVPVIVEPEPSSSEAGPSTPRAKNQSRKTGKVRTAGTAKTEASIPLSTTFYFDLTGRDLPASLRRERVIVLDSYAAGTSAVAVRMIESATRFGSL</sequence>
<dbReference type="Pfam" id="PF00270">
    <property type="entry name" value="DEAD"/>
    <property type="match status" value="2"/>
</dbReference>
<dbReference type="SUPFAM" id="SSF158702">
    <property type="entry name" value="Sec63 N-terminal domain-like"/>
    <property type="match status" value="2"/>
</dbReference>
<dbReference type="Pfam" id="PF00271">
    <property type="entry name" value="Helicase_C"/>
    <property type="match status" value="2"/>
</dbReference>
<dbReference type="RefSeq" id="XP_030992245.1">
    <property type="nucleotide sequence ID" value="XM_031143455.1"/>
</dbReference>
<dbReference type="SMART" id="SM00487">
    <property type="entry name" value="DEXDc"/>
    <property type="match status" value="2"/>
</dbReference>
<keyword evidence="3" id="KW-0378">Hydrolase</keyword>
<dbReference type="GeneID" id="41976031"/>
<keyword evidence="5" id="KW-0067">ATP-binding</keyword>
<evidence type="ECO:0000259" key="8">
    <source>
        <dbReference type="PROSITE" id="PS51194"/>
    </source>
</evidence>
<proteinExistence type="inferred from homology"/>
<dbReference type="InterPro" id="IPR004179">
    <property type="entry name" value="Sec63-dom"/>
</dbReference>
<evidence type="ECO:0000256" key="5">
    <source>
        <dbReference type="ARBA" id="ARBA00022840"/>
    </source>
</evidence>
<evidence type="ECO:0000313" key="9">
    <source>
        <dbReference type="EMBL" id="TPX10534.1"/>
    </source>
</evidence>
<dbReference type="FunFam" id="1.10.10.10:FF:000024">
    <property type="entry name" value="U5 small nuclear ribonucleoprotein helicase"/>
    <property type="match status" value="1"/>
</dbReference>
<dbReference type="SUPFAM" id="SSF52540">
    <property type="entry name" value="P-loop containing nucleoside triphosphate hydrolases"/>
    <property type="match status" value="4"/>
</dbReference>
<evidence type="ECO:0000256" key="4">
    <source>
        <dbReference type="ARBA" id="ARBA00022806"/>
    </source>
</evidence>
<feature type="region of interest" description="Disordered" evidence="6">
    <location>
        <begin position="1966"/>
        <end position="2007"/>
    </location>
</feature>
<dbReference type="GO" id="GO:0016787">
    <property type="term" value="F:hydrolase activity"/>
    <property type="evidence" value="ECO:0007669"/>
    <property type="project" value="UniProtKB-KW"/>
</dbReference>
<feature type="domain" description="Helicase ATP-binding" evidence="7">
    <location>
        <begin position="295"/>
        <end position="488"/>
    </location>
</feature>
<dbReference type="Gene3D" id="2.60.40.150">
    <property type="entry name" value="C2 domain"/>
    <property type="match status" value="2"/>
</dbReference>
<reference evidence="9 10" key="1">
    <citation type="submission" date="2019-06" db="EMBL/GenBank/DDBJ databases">
        <title>Draft genome sequence of the filamentous fungus Phialemoniopsis curvata isolated from diesel fuel.</title>
        <authorList>
            <person name="Varaljay V.A."/>
            <person name="Lyon W.J."/>
            <person name="Crouch A.L."/>
            <person name="Drake C.E."/>
            <person name="Hollomon J.M."/>
            <person name="Nadeau L.J."/>
            <person name="Nunn H.S."/>
            <person name="Stevenson B.S."/>
            <person name="Bojanowski C.L."/>
            <person name="Crookes-Goodson W.J."/>
        </authorList>
    </citation>
    <scope>NUCLEOTIDE SEQUENCE [LARGE SCALE GENOMIC DNA]</scope>
    <source>
        <strain evidence="9 10">D216</strain>
    </source>
</reference>
<keyword evidence="10" id="KW-1185">Reference proteome</keyword>
<dbReference type="Gene3D" id="1.10.150.20">
    <property type="entry name" value="5' to 3' exonuclease, C-terminal subdomain"/>
    <property type="match status" value="1"/>
</dbReference>
<feature type="domain" description="Helicase C-terminal" evidence="8">
    <location>
        <begin position="1360"/>
        <end position="1571"/>
    </location>
</feature>
<dbReference type="FunFam" id="3.40.50.300:FF:000062">
    <property type="entry name" value="U5 small nuclear ribonucleoprotein helicase"/>
    <property type="match status" value="1"/>
</dbReference>
<dbReference type="CDD" id="cd18022">
    <property type="entry name" value="DEXHc_ASCC3_2"/>
    <property type="match status" value="1"/>
</dbReference>
<dbReference type="CDD" id="cd18795">
    <property type="entry name" value="SF2_C_Ski2"/>
    <property type="match status" value="2"/>
</dbReference>
<dbReference type="GO" id="GO:0003676">
    <property type="term" value="F:nucleic acid binding"/>
    <property type="evidence" value="ECO:0007669"/>
    <property type="project" value="InterPro"/>
</dbReference>
<dbReference type="FunFam" id="3.40.50.300:FF:000231">
    <property type="entry name" value="Activating signal cointegrator 1 complex subunit 3"/>
    <property type="match status" value="1"/>
</dbReference>
<dbReference type="InterPro" id="IPR035892">
    <property type="entry name" value="C2_domain_sf"/>
</dbReference>
<evidence type="ECO:0008006" key="11">
    <source>
        <dbReference type="Google" id="ProtNLM"/>
    </source>
</evidence>
<organism evidence="9 10">
    <name type="scientific">Thyridium curvatum</name>
    <dbReference type="NCBI Taxonomy" id="1093900"/>
    <lineage>
        <taxon>Eukaryota</taxon>
        <taxon>Fungi</taxon>
        <taxon>Dikarya</taxon>
        <taxon>Ascomycota</taxon>
        <taxon>Pezizomycotina</taxon>
        <taxon>Sordariomycetes</taxon>
        <taxon>Sordariomycetidae</taxon>
        <taxon>Thyridiales</taxon>
        <taxon>Thyridiaceae</taxon>
        <taxon>Thyridium</taxon>
    </lineage>
</organism>
<keyword evidence="4" id="KW-0347">Helicase</keyword>
<dbReference type="InterPro" id="IPR027417">
    <property type="entry name" value="P-loop_NTPase"/>
</dbReference>
<evidence type="ECO:0000256" key="3">
    <source>
        <dbReference type="ARBA" id="ARBA00022801"/>
    </source>
</evidence>
<dbReference type="PIRSF" id="PIRSF039073">
    <property type="entry name" value="BRR2"/>
    <property type="match status" value="1"/>
</dbReference>
<dbReference type="PROSITE" id="PS51194">
    <property type="entry name" value="HELICASE_CTER"/>
    <property type="match status" value="2"/>
</dbReference>
<feature type="domain" description="Helicase ATP-binding" evidence="7">
    <location>
        <begin position="1155"/>
        <end position="1330"/>
    </location>
</feature>
<keyword evidence="2" id="KW-0547">Nucleotide-binding</keyword>
<dbReference type="InterPro" id="IPR036390">
    <property type="entry name" value="WH_DNA-bd_sf"/>
</dbReference>
<dbReference type="GO" id="GO:0004386">
    <property type="term" value="F:helicase activity"/>
    <property type="evidence" value="ECO:0007669"/>
    <property type="project" value="UniProtKB-KW"/>
</dbReference>
<feature type="region of interest" description="Disordered" evidence="6">
    <location>
        <begin position="2037"/>
        <end position="2067"/>
    </location>
</feature>
<dbReference type="SMART" id="SM00490">
    <property type="entry name" value="HELICc"/>
    <property type="match status" value="2"/>
</dbReference>
<comment type="caution">
    <text evidence="9">The sequence shown here is derived from an EMBL/GenBank/DDBJ whole genome shotgun (WGS) entry which is preliminary data.</text>
</comment>
<dbReference type="SMART" id="SM00973">
    <property type="entry name" value="Sec63"/>
    <property type="match status" value="2"/>
</dbReference>
<dbReference type="PROSITE" id="PS51192">
    <property type="entry name" value="HELICASE_ATP_BIND_1"/>
    <property type="match status" value="2"/>
</dbReference>
<comment type="similarity">
    <text evidence="1">Belongs to the helicase family. SKI2 subfamily.</text>
</comment>
<dbReference type="InterPro" id="IPR014756">
    <property type="entry name" value="Ig_E-set"/>
</dbReference>
<dbReference type="SMART" id="SM00382">
    <property type="entry name" value="AAA"/>
    <property type="match status" value="2"/>
</dbReference>
<evidence type="ECO:0000256" key="2">
    <source>
        <dbReference type="ARBA" id="ARBA00022741"/>
    </source>
</evidence>
<dbReference type="Pfam" id="PF02889">
    <property type="entry name" value="Sec63"/>
    <property type="match status" value="2"/>
</dbReference>
<dbReference type="CDD" id="cd18020">
    <property type="entry name" value="DEXHc_ASCC3_1"/>
    <property type="match status" value="1"/>
</dbReference>
<dbReference type="FunFam" id="1.10.3380.10:FF:000001">
    <property type="entry name" value="U5 small nuclear ribonucleoprotein helicase"/>
    <property type="match status" value="1"/>
</dbReference>
<evidence type="ECO:0000256" key="6">
    <source>
        <dbReference type="SAM" id="MobiDB-lite"/>
    </source>
</evidence>
<evidence type="ECO:0000256" key="1">
    <source>
        <dbReference type="ARBA" id="ARBA00010140"/>
    </source>
</evidence>
<feature type="region of interest" description="Disordered" evidence="6">
    <location>
        <begin position="33"/>
        <end position="55"/>
    </location>
</feature>
<dbReference type="PANTHER" id="PTHR47961">
    <property type="entry name" value="DNA POLYMERASE THETA, PUTATIVE (AFU_ORTHOLOGUE AFUA_1G05260)-RELATED"/>
    <property type="match status" value="1"/>
</dbReference>
<dbReference type="STRING" id="1093900.A0A507AVL9"/>
<accession>A0A507AVL9</accession>
<dbReference type="InterPro" id="IPR050474">
    <property type="entry name" value="Hel308_SKI2-like"/>
</dbReference>